<proteinExistence type="predicted"/>
<reference evidence="2" key="1">
    <citation type="submission" date="2017-05" db="EMBL/GenBank/DDBJ databases">
        <title>Complete and WGS of Bordetella genogroups.</title>
        <authorList>
            <person name="Spilker T."/>
            <person name="Lipuma J."/>
        </authorList>
    </citation>
    <scope>NUCLEOTIDE SEQUENCE [LARGE SCALE GENOMIC DNA]</scope>
    <source>
        <strain evidence="2">AU8856</strain>
    </source>
</reference>
<dbReference type="Proteomes" id="UP000215767">
    <property type="component" value="Unassembled WGS sequence"/>
</dbReference>
<protein>
    <submittedName>
        <fullName evidence="1">Uncharacterized protein</fullName>
    </submittedName>
</protein>
<name>A0A261UJM8_9BORD</name>
<sequence length="60" mass="6611">MFPSFSDQTGSALSDVAMWWYTRGKRLLFVVSGRGHPWIPNGMSFAIIDDYGSLVTVAGI</sequence>
<dbReference type="EMBL" id="NEVS01000004">
    <property type="protein sequence ID" value="OZI61582.1"/>
    <property type="molecule type" value="Genomic_DNA"/>
</dbReference>
<keyword evidence="2" id="KW-1185">Reference proteome</keyword>
<organism evidence="1 2">
    <name type="scientific">Bordetella genomosp. 11</name>
    <dbReference type="NCBI Taxonomy" id="1416808"/>
    <lineage>
        <taxon>Bacteria</taxon>
        <taxon>Pseudomonadati</taxon>
        <taxon>Pseudomonadota</taxon>
        <taxon>Betaproteobacteria</taxon>
        <taxon>Burkholderiales</taxon>
        <taxon>Alcaligenaceae</taxon>
        <taxon>Bordetella</taxon>
    </lineage>
</organism>
<gene>
    <name evidence="1" type="ORF">CAL28_20070</name>
</gene>
<comment type="caution">
    <text evidence="1">The sequence shown here is derived from an EMBL/GenBank/DDBJ whole genome shotgun (WGS) entry which is preliminary data.</text>
</comment>
<evidence type="ECO:0000313" key="1">
    <source>
        <dbReference type="EMBL" id="OZI61582.1"/>
    </source>
</evidence>
<dbReference type="RefSeq" id="WP_094842985.1">
    <property type="nucleotide sequence ID" value="NZ_NEVS01000004.1"/>
</dbReference>
<evidence type="ECO:0000313" key="2">
    <source>
        <dbReference type="Proteomes" id="UP000215767"/>
    </source>
</evidence>
<accession>A0A261UJM8</accession>
<dbReference type="AlphaFoldDB" id="A0A261UJM8"/>